<dbReference type="InterPro" id="IPR025991">
    <property type="entry name" value="Chemoreceptor_zinc-bind_dom"/>
</dbReference>
<dbReference type="AlphaFoldDB" id="A0A2U2DLT9"/>
<comment type="caution">
    <text evidence="2">The sequence shown here is derived from an EMBL/GenBank/DDBJ whole genome shotgun (WGS) entry which is preliminary data.</text>
</comment>
<evidence type="ECO:0000259" key="1">
    <source>
        <dbReference type="Pfam" id="PF13682"/>
    </source>
</evidence>
<dbReference type="Gene3D" id="1.20.120.30">
    <property type="entry name" value="Aspartate receptor, ligand-binding domain"/>
    <property type="match status" value="1"/>
</dbReference>
<organism evidence="2 3">
    <name type="scientific">Metarhizobium album</name>
    <dbReference type="NCBI Taxonomy" id="2182425"/>
    <lineage>
        <taxon>Bacteria</taxon>
        <taxon>Pseudomonadati</taxon>
        <taxon>Pseudomonadota</taxon>
        <taxon>Alphaproteobacteria</taxon>
        <taxon>Hyphomicrobiales</taxon>
        <taxon>Rhizobiaceae</taxon>
        <taxon>Metarhizobium</taxon>
    </lineage>
</organism>
<keyword evidence="3" id="KW-1185">Reference proteome</keyword>
<proteinExistence type="predicted"/>
<sequence length="129" mass="14152">MSTSFYVEEITAGIGAHGTWKMKLKTAITTASSDFKPSVVRCDDQCALGKWLHGSKIDAQTKLGMPYKVNKRVHAEFHECAARVLELALAGKAKDAQALLDGEFKERSEKVVRALNKWKGELLSSTKAA</sequence>
<dbReference type="OrthoDB" id="4514964at2"/>
<dbReference type="RefSeq" id="WP_109460283.1">
    <property type="nucleotide sequence ID" value="NZ_QFBC01000011.1"/>
</dbReference>
<protein>
    <recommendedName>
        <fullName evidence="1">Chemoreceptor zinc-binding domain-containing protein</fullName>
    </recommendedName>
</protein>
<dbReference type="Proteomes" id="UP000245252">
    <property type="component" value="Unassembled WGS sequence"/>
</dbReference>
<evidence type="ECO:0000313" key="2">
    <source>
        <dbReference type="EMBL" id="PWE54259.1"/>
    </source>
</evidence>
<gene>
    <name evidence="2" type="ORF">DEM27_21385</name>
</gene>
<dbReference type="EMBL" id="QFBC01000011">
    <property type="protein sequence ID" value="PWE54259.1"/>
    <property type="molecule type" value="Genomic_DNA"/>
</dbReference>
<name>A0A2U2DLT9_9HYPH</name>
<accession>A0A2U2DLT9</accession>
<reference evidence="2 3" key="1">
    <citation type="submission" date="2018-05" db="EMBL/GenBank/DDBJ databases">
        <title>The draft genome of strain NS-104.</title>
        <authorList>
            <person name="Hang P."/>
            <person name="Jiang J."/>
        </authorList>
    </citation>
    <scope>NUCLEOTIDE SEQUENCE [LARGE SCALE GENOMIC DNA]</scope>
    <source>
        <strain evidence="2 3">NS-104</strain>
    </source>
</reference>
<dbReference type="Pfam" id="PF13682">
    <property type="entry name" value="CZB"/>
    <property type="match status" value="1"/>
</dbReference>
<feature type="domain" description="Chemoreceptor zinc-binding" evidence="1">
    <location>
        <begin position="17"/>
        <end position="85"/>
    </location>
</feature>
<evidence type="ECO:0000313" key="3">
    <source>
        <dbReference type="Proteomes" id="UP000245252"/>
    </source>
</evidence>